<name>A0A0E9RWV8_ANGAN</name>
<dbReference type="AlphaFoldDB" id="A0A0E9RWV8"/>
<accession>A0A0E9RWV8</accession>
<sequence>MLSSTVYEQSITCCGIAITKLHVCGIDQASCHSDGLSSCLKNEYHTDHGG</sequence>
<reference evidence="1" key="1">
    <citation type="submission" date="2014-11" db="EMBL/GenBank/DDBJ databases">
        <authorList>
            <person name="Amaro Gonzalez C."/>
        </authorList>
    </citation>
    <scope>NUCLEOTIDE SEQUENCE</scope>
</reference>
<dbReference type="EMBL" id="GBXM01075697">
    <property type="protein sequence ID" value="JAH32880.1"/>
    <property type="molecule type" value="Transcribed_RNA"/>
</dbReference>
<reference evidence="1" key="2">
    <citation type="journal article" date="2015" name="Fish Shellfish Immunol.">
        <title>Early steps in the European eel (Anguilla anguilla)-Vibrio vulnificus interaction in the gills: Role of the RtxA13 toxin.</title>
        <authorList>
            <person name="Callol A."/>
            <person name="Pajuelo D."/>
            <person name="Ebbesson L."/>
            <person name="Teles M."/>
            <person name="MacKenzie S."/>
            <person name="Amaro C."/>
        </authorList>
    </citation>
    <scope>NUCLEOTIDE SEQUENCE</scope>
</reference>
<protein>
    <submittedName>
        <fullName evidence="1">Uncharacterized protein</fullName>
    </submittedName>
</protein>
<organism evidence="1">
    <name type="scientific">Anguilla anguilla</name>
    <name type="common">European freshwater eel</name>
    <name type="synonym">Muraena anguilla</name>
    <dbReference type="NCBI Taxonomy" id="7936"/>
    <lineage>
        <taxon>Eukaryota</taxon>
        <taxon>Metazoa</taxon>
        <taxon>Chordata</taxon>
        <taxon>Craniata</taxon>
        <taxon>Vertebrata</taxon>
        <taxon>Euteleostomi</taxon>
        <taxon>Actinopterygii</taxon>
        <taxon>Neopterygii</taxon>
        <taxon>Teleostei</taxon>
        <taxon>Anguilliformes</taxon>
        <taxon>Anguillidae</taxon>
        <taxon>Anguilla</taxon>
    </lineage>
</organism>
<proteinExistence type="predicted"/>
<evidence type="ECO:0000313" key="1">
    <source>
        <dbReference type="EMBL" id="JAH32880.1"/>
    </source>
</evidence>